<sequence>MSEAHKLIRHEDIKKWVEERGGKPAMVSATATEGDGVGVLRIDFGDADEGLESITWETWFETFEDGNLALLVQNETAGGRTSRFNKIVHR</sequence>
<dbReference type="Proteomes" id="UP001230253">
    <property type="component" value="Unassembled WGS sequence"/>
</dbReference>
<accession>A0ABU0C630</accession>
<gene>
    <name evidence="1" type="ORF">J2R99_001546</name>
</gene>
<name>A0ABU0C630_9BRAD</name>
<proteinExistence type="predicted"/>
<reference evidence="1 2" key="1">
    <citation type="submission" date="2023-07" db="EMBL/GenBank/DDBJ databases">
        <title>Genomic Encyclopedia of Type Strains, Phase IV (KMG-IV): sequencing the most valuable type-strain genomes for metagenomic binning, comparative biology and taxonomic classification.</title>
        <authorList>
            <person name="Goeker M."/>
        </authorList>
    </citation>
    <scope>NUCLEOTIDE SEQUENCE [LARGE SCALE GENOMIC DNA]</scope>
    <source>
        <strain evidence="1 2">DSM 11549</strain>
    </source>
</reference>
<protein>
    <recommendedName>
        <fullName evidence="3">1,4-alpha-glucan branching enzyme</fullName>
    </recommendedName>
</protein>
<dbReference type="RefSeq" id="WP_307153870.1">
    <property type="nucleotide sequence ID" value="NZ_JAUSUK010000001.1"/>
</dbReference>
<organism evidence="1 2">
    <name type="scientific">Rhodopseudomonas julia</name>
    <dbReference type="NCBI Taxonomy" id="200617"/>
    <lineage>
        <taxon>Bacteria</taxon>
        <taxon>Pseudomonadati</taxon>
        <taxon>Pseudomonadota</taxon>
        <taxon>Alphaproteobacteria</taxon>
        <taxon>Hyphomicrobiales</taxon>
        <taxon>Nitrobacteraceae</taxon>
        <taxon>Rhodopseudomonas</taxon>
    </lineage>
</organism>
<evidence type="ECO:0000313" key="1">
    <source>
        <dbReference type="EMBL" id="MDQ0325697.1"/>
    </source>
</evidence>
<evidence type="ECO:0000313" key="2">
    <source>
        <dbReference type="Proteomes" id="UP001230253"/>
    </source>
</evidence>
<evidence type="ECO:0008006" key="3">
    <source>
        <dbReference type="Google" id="ProtNLM"/>
    </source>
</evidence>
<comment type="caution">
    <text evidence="1">The sequence shown here is derived from an EMBL/GenBank/DDBJ whole genome shotgun (WGS) entry which is preliminary data.</text>
</comment>
<keyword evidence="2" id="KW-1185">Reference proteome</keyword>
<dbReference type="EMBL" id="JAUSUK010000001">
    <property type="protein sequence ID" value="MDQ0325697.1"/>
    <property type="molecule type" value="Genomic_DNA"/>
</dbReference>